<gene>
    <name evidence="5" type="ORF">EIP75_01485</name>
</gene>
<evidence type="ECO:0000256" key="3">
    <source>
        <dbReference type="ARBA" id="ARBA00023163"/>
    </source>
</evidence>
<dbReference type="PANTHER" id="PTHR46796:SF7">
    <property type="entry name" value="ARAC FAMILY TRANSCRIPTIONAL REGULATOR"/>
    <property type="match status" value="1"/>
</dbReference>
<evidence type="ECO:0000313" key="6">
    <source>
        <dbReference type="Proteomes" id="UP000269265"/>
    </source>
</evidence>
<dbReference type="InterPro" id="IPR011051">
    <property type="entry name" value="RmlC_Cupin_sf"/>
</dbReference>
<dbReference type="Pfam" id="PF12852">
    <property type="entry name" value="Cupin_6"/>
    <property type="match status" value="1"/>
</dbReference>
<dbReference type="PANTHER" id="PTHR46796">
    <property type="entry name" value="HTH-TYPE TRANSCRIPTIONAL ACTIVATOR RHAS-RELATED"/>
    <property type="match status" value="1"/>
</dbReference>
<accession>A0A426VH91</accession>
<name>A0A426VH91_9BURK</name>
<organism evidence="5 6">
    <name type="scientific">Aquabacterium soli</name>
    <dbReference type="NCBI Taxonomy" id="2493092"/>
    <lineage>
        <taxon>Bacteria</taxon>
        <taxon>Pseudomonadati</taxon>
        <taxon>Pseudomonadota</taxon>
        <taxon>Betaproteobacteria</taxon>
        <taxon>Burkholderiales</taxon>
        <taxon>Aquabacterium</taxon>
    </lineage>
</organism>
<proteinExistence type="predicted"/>
<dbReference type="Gene3D" id="2.60.120.10">
    <property type="entry name" value="Jelly Rolls"/>
    <property type="match status" value="1"/>
</dbReference>
<dbReference type="OrthoDB" id="9789899at2"/>
<comment type="caution">
    <text evidence="5">The sequence shown here is derived from an EMBL/GenBank/DDBJ whole genome shotgun (WGS) entry which is preliminary data.</text>
</comment>
<dbReference type="InterPro" id="IPR009057">
    <property type="entry name" value="Homeodomain-like_sf"/>
</dbReference>
<dbReference type="InterPro" id="IPR020449">
    <property type="entry name" value="Tscrpt_reg_AraC-type_HTH"/>
</dbReference>
<keyword evidence="3" id="KW-0804">Transcription</keyword>
<feature type="domain" description="HTH araC/xylS-type" evidence="4">
    <location>
        <begin position="205"/>
        <end position="303"/>
    </location>
</feature>
<dbReference type="SMART" id="SM00342">
    <property type="entry name" value="HTH_ARAC"/>
    <property type="match status" value="1"/>
</dbReference>
<dbReference type="PROSITE" id="PS01124">
    <property type="entry name" value="HTH_ARAC_FAMILY_2"/>
    <property type="match status" value="1"/>
</dbReference>
<reference evidence="5 6" key="1">
    <citation type="submission" date="2018-12" db="EMBL/GenBank/DDBJ databases">
        <title>The whole draft genome of Aquabacterium sp. SJQ9.</title>
        <authorList>
            <person name="Sun L."/>
            <person name="Gao X."/>
            <person name="Chen W."/>
            <person name="Huang K."/>
        </authorList>
    </citation>
    <scope>NUCLEOTIDE SEQUENCE [LARGE SCALE GENOMIC DNA]</scope>
    <source>
        <strain evidence="5 6">SJQ9</strain>
    </source>
</reference>
<dbReference type="AlphaFoldDB" id="A0A426VH91"/>
<dbReference type="Gene3D" id="1.10.10.60">
    <property type="entry name" value="Homeodomain-like"/>
    <property type="match status" value="2"/>
</dbReference>
<evidence type="ECO:0000256" key="1">
    <source>
        <dbReference type="ARBA" id="ARBA00023015"/>
    </source>
</evidence>
<dbReference type="GO" id="GO:0043565">
    <property type="term" value="F:sequence-specific DNA binding"/>
    <property type="evidence" value="ECO:0007669"/>
    <property type="project" value="InterPro"/>
</dbReference>
<dbReference type="InterPro" id="IPR032783">
    <property type="entry name" value="AraC_lig"/>
</dbReference>
<dbReference type="EMBL" id="RSED01000001">
    <property type="protein sequence ID" value="RRS06283.1"/>
    <property type="molecule type" value="Genomic_DNA"/>
</dbReference>
<evidence type="ECO:0000259" key="4">
    <source>
        <dbReference type="PROSITE" id="PS01124"/>
    </source>
</evidence>
<dbReference type="SUPFAM" id="SSF46689">
    <property type="entry name" value="Homeodomain-like"/>
    <property type="match status" value="2"/>
</dbReference>
<keyword evidence="1" id="KW-0805">Transcription regulation</keyword>
<dbReference type="Proteomes" id="UP000269265">
    <property type="component" value="Unassembled WGS sequence"/>
</dbReference>
<dbReference type="InterPro" id="IPR018060">
    <property type="entry name" value="HTH_AraC"/>
</dbReference>
<dbReference type="PROSITE" id="PS00041">
    <property type="entry name" value="HTH_ARAC_FAMILY_1"/>
    <property type="match status" value="1"/>
</dbReference>
<sequence length="318" mass="34265">MDPLSLIIDDMRFDGVVFVATELSAPWALQLHTPGLAAFHILTEGQAWLLRDGHDPVALQTGDLVVLPAGVPHRVQDRPALAANPHDLGDHLQRPDLAPLKLGGGGPQAHMISGHARFDVHMAAPLVSALPGLMHIHGLGEAPPPWLAIGLQFLAQELMSPRPGQQAIINRLGDILFMECLRDYVSSLTEESGNWLAALKDRALSTALACMHRTPAHNWTVPELAQHACLSRSAFADRFSQTLGEPPLTYLTRHRMRLAARQLAGSNAPISRVADQVGYASEAAFSQAFKREYGLSPSAWRQMQAARASGAASEVAAA</sequence>
<dbReference type="GO" id="GO:0003700">
    <property type="term" value="F:DNA-binding transcription factor activity"/>
    <property type="evidence" value="ECO:0007669"/>
    <property type="project" value="InterPro"/>
</dbReference>
<dbReference type="InterPro" id="IPR050204">
    <property type="entry name" value="AraC_XylS_family_regulators"/>
</dbReference>
<evidence type="ECO:0000256" key="2">
    <source>
        <dbReference type="ARBA" id="ARBA00023125"/>
    </source>
</evidence>
<dbReference type="RefSeq" id="WP_125241426.1">
    <property type="nucleotide sequence ID" value="NZ_RSED01000001.1"/>
</dbReference>
<evidence type="ECO:0000313" key="5">
    <source>
        <dbReference type="EMBL" id="RRS06283.1"/>
    </source>
</evidence>
<dbReference type="Pfam" id="PF12833">
    <property type="entry name" value="HTH_18"/>
    <property type="match status" value="1"/>
</dbReference>
<dbReference type="PRINTS" id="PR00032">
    <property type="entry name" value="HTHARAC"/>
</dbReference>
<keyword evidence="2" id="KW-0238">DNA-binding</keyword>
<keyword evidence="6" id="KW-1185">Reference proteome</keyword>
<dbReference type="InterPro" id="IPR018062">
    <property type="entry name" value="HTH_AraC-typ_CS"/>
</dbReference>
<protein>
    <submittedName>
        <fullName evidence="5">AraC family transcriptional regulator</fullName>
    </submittedName>
</protein>
<dbReference type="SUPFAM" id="SSF51182">
    <property type="entry name" value="RmlC-like cupins"/>
    <property type="match status" value="1"/>
</dbReference>
<dbReference type="InterPro" id="IPR014710">
    <property type="entry name" value="RmlC-like_jellyroll"/>
</dbReference>